<evidence type="ECO:0000313" key="2">
    <source>
        <dbReference type="Proteomes" id="UP001165121"/>
    </source>
</evidence>
<evidence type="ECO:0000313" key="1">
    <source>
        <dbReference type="EMBL" id="GMF50984.1"/>
    </source>
</evidence>
<comment type="caution">
    <text evidence="1">The sequence shown here is derived from an EMBL/GenBank/DDBJ whole genome shotgun (WGS) entry which is preliminary data.</text>
</comment>
<gene>
    <name evidence="1" type="ORF">Pfra01_002048100</name>
</gene>
<dbReference type="SUPFAM" id="SSF52058">
    <property type="entry name" value="L domain-like"/>
    <property type="match status" value="1"/>
</dbReference>
<name>A0A9W6Y1Y5_9STRA</name>
<proteinExistence type="predicted"/>
<dbReference type="InterPro" id="IPR032675">
    <property type="entry name" value="LRR_dom_sf"/>
</dbReference>
<dbReference type="Proteomes" id="UP001165121">
    <property type="component" value="Unassembled WGS sequence"/>
</dbReference>
<dbReference type="Gene3D" id="3.80.10.10">
    <property type="entry name" value="Ribonuclease Inhibitor"/>
    <property type="match status" value="1"/>
</dbReference>
<organism evidence="1 2">
    <name type="scientific">Phytophthora fragariaefolia</name>
    <dbReference type="NCBI Taxonomy" id="1490495"/>
    <lineage>
        <taxon>Eukaryota</taxon>
        <taxon>Sar</taxon>
        <taxon>Stramenopiles</taxon>
        <taxon>Oomycota</taxon>
        <taxon>Peronosporomycetes</taxon>
        <taxon>Peronosporales</taxon>
        <taxon>Peronosporaceae</taxon>
        <taxon>Phytophthora</taxon>
    </lineage>
</organism>
<dbReference type="EMBL" id="BSXT01002798">
    <property type="protein sequence ID" value="GMF50984.1"/>
    <property type="molecule type" value="Genomic_DNA"/>
</dbReference>
<accession>A0A9W6Y1Y5</accession>
<sequence>MGGRHCVKRRASSSYTNMTTMPQGLLTVPLPPLLGDIEISMANLTIIPDELAVAWHNVRLVYLENTPLKEFPTALFKIPSLSVSLLNDGLETVPDDLFTTVSLLDEYLEVCFSYNPINSLPSSIREGLLINYLTVGHTDLTELPAWTDKVGQWIDLGGSPMCNAPQRSCQR</sequence>
<protein>
    <submittedName>
        <fullName evidence="1">Unnamed protein product</fullName>
    </submittedName>
</protein>
<reference evidence="1" key="1">
    <citation type="submission" date="2023-04" db="EMBL/GenBank/DDBJ databases">
        <title>Phytophthora fragariaefolia NBRC 109709.</title>
        <authorList>
            <person name="Ichikawa N."/>
            <person name="Sato H."/>
            <person name="Tonouchi N."/>
        </authorList>
    </citation>
    <scope>NUCLEOTIDE SEQUENCE</scope>
    <source>
        <strain evidence="1">NBRC 109709</strain>
    </source>
</reference>
<dbReference type="AlphaFoldDB" id="A0A9W6Y1Y5"/>
<dbReference type="OrthoDB" id="2015831at2759"/>
<keyword evidence="2" id="KW-1185">Reference proteome</keyword>